<dbReference type="InterPro" id="IPR012334">
    <property type="entry name" value="Pectin_lyas_fold"/>
</dbReference>
<dbReference type="Proteomes" id="UP000183107">
    <property type="component" value="Unassembled WGS sequence"/>
</dbReference>
<feature type="domain" description="Right handed beta helix" evidence="2">
    <location>
        <begin position="94"/>
        <end position="271"/>
    </location>
</feature>
<protein>
    <submittedName>
        <fullName evidence="3">Parallel beta-helix repeat (Two copies)</fullName>
    </submittedName>
</protein>
<keyword evidence="4" id="KW-1185">Reference proteome</keyword>
<gene>
    <name evidence="3" type="ORF">SAMN05216386_0701</name>
</gene>
<evidence type="ECO:0000313" key="4">
    <source>
        <dbReference type="Proteomes" id="UP000183107"/>
    </source>
</evidence>
<feature type="domain" description="Periplasmic copper-binding protein NosD beta helix" evidence="1">
    <location>
        <begin position="328"/>
        <end position="441"/>
    </location>
</feature>
<organism evidence="3 4">
    <name type="scientific">Nitrosospira briensis</name>
    <dbReference type="NCBI Taxonomy" id="35799"/>
    <lineage>
        <taxon>Bacteria</taxon>
        <taxon>Pseudomonadati</taxon>
        <taxon>Pseudomonadota</taxon>
        <taxon>Betaproteobacteria</taxon>
        <taxon>Nitrosomonadales</taxon>
        <taxon>Nitrosomonadaceae</taxon>
        <taxon>Nitrosospira</taxon>
    </lineage>
</organism>
<dbReference type="AlphaFoldDB" id="A0A1I4YHA1"/>
<evidence type="ECO:0000259" key="1">
    <source>
        <dbReference type="Pfam" id="PF05048"/>
    </source>
</evidence>
<name>A0A1I4YHA1_9PROT</name>
<dbReference type="Pfam" id="PF05048">
    <property type="entry name" value="NosD"/>
    <property type="match status" value="1"/>
</dbReference>
<reference evidence="4" key="1">
    <citation type="submission" date="2016-10" db="EMBL/GenBank/DDBJ databases">
        <authorList>
            <person name="Varghese N."/>
        </authorList>
    </citation>
    <scope>NUCLEOTIDE SEQUENCE [LARGE SCALE GENOMIC DNA]</scope>
    <source>
        <strain evidence="4">Nsp8</strain>
    </source>
</reference>
<dbReference type="InterPro" id="IPR039448">
    <property type="entry name" value="Beta_helix"/>
</dbReference>
<dbReference type="Gene3D" id="2.160.20.10">
    <property type="entry name" value="Single-stranded right-handed beta-helix, Pectin lyase-like"/>
    <property type="match status" value="1"/>
</dbReference>
<dbReference type="RefSeq" id="WP_074794667.1">
    <property type="nucleotide sequence ID" value="NZ_FOVJ01000001.1"/>
</dbReference>
<proteinExistence type="predicted"/>
<dbReference type="Pfam" id="PF13229">
    <property type="entry name" value="Beta_helix"/>
    <property type="match status" value="1"/>
</dbReference>
<dbReference type="InterPro" id="IPR011050">
    <property type="entry name" value="Pectin_lyase_fold/virulence"/>
</dbReference>
<dbReference type="InterPro" id="IPR007742">
    <property type="entry name" value="NosD_dom"/>
</dbReference>
<dbReference type="InterPro" id="IPR006626">
    <property type="entry name" value="PbH1"/>
</dbReference>
<dbReference type="EMBL" id="FOVJ01000001">
    <property type="protein sequence ID" value="SFN37405.1"/>
    <property type="molecule type" value="Genomic_DNA"/>
</dbReference>
<evidence type="ECO:0000259" key="2">
    <source>
        <dbReference type="Pfam" id="PF13229"/>
    </source>
</evidence>
<dbReference type="SUPFAM" id="SSF51126">
    <property type="entry name" value="Pectin lyase-like"/>
    <property type="match status" value="1"/>
</dbReference>
<dbReference type="OrthoDB" id="8566458at2"/>
<sequence length="538" mass="56315">MTTWYVRPDTSHSEIRDGTSHATAWGGWPSIVWGGAGVAAGDTLYVCGAHNIASTISIGNHGASASSRVTISGDYAPDPGSMKVSAAGAVFLLVTRSHTTLDGLTITANTSNGLYLYPTTSLVGITIRRCKFHGGIGGAIVGLSAVNGQNYADLSITNNDFIGGSGGPLGGAISWTVAASGSPVSTLSRVTIHGNSFTGCAAGRAVVQLRLEDGANLSSKMADIVITDNIFRNCATLGMEIVGPSLTGNPSYYGINTGIRITGNKFYDMTNTNAAFNLGGAMGIGGFGPSLSEDFGSNVIARNEAYRLIGPSGFLNLFYGTYRIFDNYAEDIVASQADGNGLLFDHGCDNTVAYGNYFRRVIGNEATENSGCGIMILDAANITAYGNIFDGCKVGVFIGNKKDTPQSSNLYNNTFLNCSFAGVYALSTANKLGHLVRNNIFTAARPVPSAQVAGGGWTGESNNAFHRFGSGVGHTVQAPHLGVDPELDSDYRPHSAVHKRTGTYLGGKDHYGKHFYDPPNIGGVDDVSATPRYLLMKP</sequence>
<accession>A0A1I4YHA1</accession>
<evidence type="ECO:0000313" key="3">
    <source>
        <dbReference type="EMBL" id="SFN37405.1"/>
    </source>
</evidence>
<dbReference type="SMART" id="SM00710">
    <property type="entry name" value="PbH1"/>
    <property type="match status" value="8"/>
</dbReference>